<dbReference type="SUPFAM" id="SSF52047">
    <property type="entry name" value="RNI-like"/>
    <property type="match status" value="1"/>
</dbReference>
<evidence type="ECO:0000313" key="1">
    <source>
        <dbReference type="EMBL" id="CDH59320.1"/>
    </source>
</evidence>
<dbReference type="Gene3D" id="3.80.10.10">
    <property type="entry name" value="Ribonuclease Inhibitor"/>
    <property type="match status" value="1"/>
</dbReference>
<evidence type="ECO:0000313" key="2">
    <source>
        <dbReference type="Proteomes" id="UP000027586"/>
    </source>
</evidence>
<dbReference type="InterPro" id="IPR032675">
    <property type="entry name" value="LRR_dom_sf"/>
</dbReference>
<accession>A0A068SBH6</accession>
<dbReference type="Proteomes" id="UP000027586">
    <property type="component" value="Unassembled WGS sequence"/>
</dbReference>
<keyword evidence="2" id="KW-1185">Reference proteome</keyword>
<dbReference type="AlphaFoldDB" id="A0A068SBH6"/>
<name>A0A068SBH6_9FUNG</name>
<proteinExistence type="predicted"/>
<evidence type="ECO:0008006" key="3">
    <source>
        <dbReference type="Google" id="ProtNLM"/>
    </source>
</evidence>
<organism evidence="1 2">
    <name type="scientific">Lichtheimia corymbifera JMRC:FSU:9682</name>
    <dbReference type="NCBI Taxonomy" id="1263082"/>
    <lineage>
        <taxon>Eukaryota</taxon>
        <taxon>Fungi</taxon>
        <taxon>Fungi incertae sedis</taxon>
        <taxon>Mucoromycota</taxon>
        <taxon>Mucoromycotina</taxon>
        <taxon>Mucoromycetes</taxon>
        <taxon>Mucorales</taxon>
        <taxon>Lichtheimiaceae</taxon>
        <taxon>Lichtheimia</taxon>
    </lineage>
</organism>
<reference evidence="1" key="1">
    <citation type="submission" date="2013-08" db="EMBL/GenBank/DDBJ databases">
        <title>Gene expansion shapes genome architecture in the human pathogen Lichtheimia corymbifera: an evolutionary genomics analysis in the ancient terrestrial Mucorales (Mucoromycotina).</title>
        <authorList>
            <person name="Schwartze V.U."/>
            <person name="Winter S."/>
            <person name="Shelest E."/>
            <person name="Marcet-Houben M."/>
            <person name="Horn F."/>
            <person name="Wehner S."/>
            <person name="Hoffmann K."/>
            <person name="Riege K."/>
            <person name="Sammeth M."/>
            <person name="Nowrousian M."/>
            <person name="Valiante V."/>
            <person name="Linde J."/>
            <person name="Jacobsen I.D."/>
            <person name="Marz M."/>
            <person name="Brakhage A.A."/>
            <person name="Gabaldon T."/>
            <person name="Bocker S."/>
            <person name="Voigt K."/>
        </authorList>
    </citation>
    <scope>NUCLEOTIDE SEQUENCE [LARGE SCALE GENOMIC DNA]</scope>
    <source>
        <strain evidence="1">FSU 9682</strain>
    </source>
</reference>
<dbReference type="VEuPathDB" id="FungiDB:LCOR_10143.1"/>
<dbReference type="EMBL" id="CBTN010000068">
    <property type="protein sequence ID" value="CDH59320.1"/>
    <property type="molecule type" value="Genomic_DNA"/>
</dbReference>
<protein>
    <recommendedName>
        <fullName evidence="3">F-box domain-containing protein</fullName>
    </recommendedName>
</protein>
<dbReference type="OrthoDB" id="10472363at2759"/>
<comment type="caution">
    <text evidence="1">The sequence shown here is derived from an EMBL/GenBank/DDBJ whole genome shotgun (WGS) entry which is preliminary data.</text>
</comment>
<sequence>MIRHLGFVSGPSSSDMVPQLFQHFPCLRVLRLAIPIASYEGMDMIRHYCPELQQLVLGRGYGTQDPEDDLLQQGEFHALLLKQYATTVESVEVLIYPSFIPSIRGLLHDPVVLYRLRSLRYCRDFRFHGVDFIQWIILRAPNIQFVEAIGGGVQAPILQNLTHRHVKRINLEWATFSGDLDQHEFLQHHVHLGKNSPLQDLKCDIVKPFTSRECWLYLIPDLQQLKSFEIFVTYDQDEDEWINLLSHIARGCSSLEKITLTFSASLSPREWILPLSQNPRLKSLVIVCDTVSIDMLATLEHFQHLESLHLKLKYVDWKAIAGFKSKMPGLESTIQKAHQ</sequence>
<gene>
    <name evidence="1" type="ORF">LCOR_10143.1</name>
</gene>